<gene>
    <name evidence="1" type="ORF">JIP62_13090</name>
</gene>
<evidence type="ECO:0000313" key="1">
    <source>
        <dbReference type="EMBL" id="QQQ18226.1"/>
    </source>
</evidence>
<protein>
    <submittedName>
        <fullName evidence="1">Uncharacterized protein</fullName>
    </submittedName>
</protein>
<dbReference type="EMBL" id="CP067977">
    <property type="protein sequence ID" value="QQQ18226.1"/>
    <property type="molecule type" value="Genomic_DNA"/>
</dbReference>
<name>A0ABX7BPD9_9CAUL</name>
<accession>A0ABX7BPD9</accession>
<dbReference type="Gene3D" id="1.50.10.20">
    <property type="match status" value="1"/>
</dbReference>
<keyword evidence="2" id="KW-1185">Reference proteome</keyword>
<sequence length="427" mass="47286">MTAVLCGEDLGWVERVLDRCETRYLNDAGILATALDGEGRLSDPTPLLADFGDVLPFMSRLGRTGFVDRQMALARPLLSDALYAQGGRLRLFDNHDWLLGLLELHAVTGDRSLLDLAAEGARTLIRRFFVDDLLTDGTAYWKDPRSWLSPASPFNGGYIELWIELHELTGDAVFLEASQRLAARWNRTPGFQSHGVLEKVFSARSATLNRLAGRGARMRALLFKDNTNFVWSLLALHGATQDPAWPRMIQRWIEGFRDHFLNGGQVWLWLDRAMQGRDVSLKAAFSSIDLLCDIHAAGVSDNALPIARMVADSWLPLAWSNGLFPEHPGGRRDHLDANVDMAVALLKLAGLTGHQPYADAAARAAEGVVRHHEGPHGLVMAVDPDGQVVDPRIIVKYQALALKLALAPRAADDLWADRTLMTLLRDR</sequence>
<evidence type="ECO:0000313" key="2">
    <source>
        <dbReference type="Proteomes" id="UP000595448"/>
    </source>
</evidence>
<proteinExistence type="predicted"/>
<dbReference type="Proteomes" id="UP000595448">
    <property type="component" value="Chromosome"/>
</dbReference>
<organism evidence="1 2">
    <name type="scientific">Brevundimonas vitisensis</name>
    <dbReference type="NCBI Taxonomy" id="2800818"/>
    <lineage>
        <taxon>Bacteria</taxon>
        <taxon>Pseudomonadati</taxon>
        <taxon>Pseudomonadota</taxon>
        <taxon>Alphaproteobacteria</taxon>
        <taxon>Caulobacterales</taxon>
        <taxon>Caulobacteraceae</taxon>
        <taxon>Brevundimonas</taxon>
    </lineage>
</organism>
<reference evidence="1 2" key="1">
    <citation type="submission" date="2021-01" db="EMBL/GenBank/DDBJ databases">
        <title>Brevundimonas vitis sp. nov., an bacterium isolated from grape (Vitis vinifera).</title>
        <authorList>
            <person name="Jiang L."/>
            <person name="Lee J."/>
        </authorList>
    </citation>
    <scope>NUCLEOTIDE SEQUENCE [LARGE SCALE GENOMIC DNA]</scope>
    <source>
        <strain evidence="1 2">GRTSA-9</strain>
    </source>
</reference>
<dbReference type="SUPFAM" id="SSF48208">
    <property type="entry name" value="Six-hairpin glycosidases"/>
    <property type="match status" value="2"/>
</dbReference>
<dbReference type="InterPro" id="IPR008928">
    <property type="entry name" value="6-hairpin_glycosidase_sf"/>
</dbReference>
<dbReference type="RefSeq" id="WP_201102598.1">
    <property type="nucleotide sequence ID" value="NZ_CP067977.1"/>
</dbReference>